<protein>
    <submittedName>
        <fullName evidence="1">Uncharacterized protein</fullName>
    </submittedName>
</protein>
<dbReference type="Proteomes" id="UP000623958">
    <property type="component" value="Unassembled WGS sequence"/>
</dbReference>
<dbReference type="RefSeq" id="WP_434029087.1">
    <property type="nucleotide sequence ID" value="NZ_BNBA01000010.1"/>
</dbReference>
<dbReference type="AlphaFoldDB" id="A0A919F7P0"/>
<organism evidence="1 2">
    <name type="scientific">Xanthomonas boreopolis</name>
    <dbReference type="NCBI Taxonomy" id="86183"/>
    <lineage>
        <taxon>Bacteria</taxon>
        <taxon>Pseudomonadati</taxon>
        <taxon>Pseudomonadota</taxon>
        <taxon>Gammaproteobacteria</taxon>
        <taxon>Lysobacterales</taxon>
        <taxon>Lysobacteraceae</taxon>
        <taxon>Xanthomonas</taxon>
    </lineage>
</organism>
<accession>A0A919F7P0</accession>
<keyword evidence="2" id="KW-1185">Reference proteome</keyword>
<sequence length="108" mass="11653">MTHNPFLHNFDALAGAAFAAAGLASGGTYQLGDGPVIQCPELLVDESALDFGDDVAPVGTVHTLVTIYRRHVPKPERLARVTTGGRVYILNKRVRTDESLEQWVVSHG</sequence>
<reference evidence="1" key="1">
    <citation type="journal article" date="2014" name="Int. J. Syst. Evol. Microbiol.">
        <title>Complete genome sequence of Corynebacterium casei LMG S-19264T (=DSM 44701T), isolated from a smear-ripened cheese.</title>
        <authorList>
            <consortium name="US DOE Joint Genome Institute (JGI-PGF)"/>
            <person name="Walter F."/>
            <person name="Albersmeier A."/>
            <person name="Kalinowski J."/>
            <person name="Ruckert C."/>
        </authorList>
    </citation>
    <scope>NUCLEOTIDE SEQUENCE</scope>
    <source>
        <strain evidence="1">JCM 13306</strain>
    </source>
</reference>
<evidence type="ECO:0000313" key="1">
    <source>
        <dbReference type="EMBL" id="GHH52500.1"/>
    </source>
</evidence>
<dbReference type="EMBL" id="BNBA01000010">
    <property type="protein sequence ID" value="GHH52500.1"/>
    <property type="molecule type" value="Genomic_DNA"/>
</dbReference>
<reference evidence="1" key="2">
    <citation type="submission" date="2020-09" db="EMBL/GenBank/DDBJ databases">
        <authorList>
            <person name="Sun Q."/>
            <person name="Ohkuma M."/>
        </authorList>
    </citation>
    <scope>NUCLEOTIDE SEQUENCE</scope>
    <source>
        <strain evidence="1">JCM 13306</strain>
    </source>
</reference>
<gene>
    <name evidence="1" type="ORF">GCM10009090_16590</name>
</gene>
<evidence type="ECO:0000313" key="2">
    <source>
        <dbReference type="Proteomes" id="UP000623958"/>
    </source>
</evidence>
<comment type="caution">
    <text evidence="1">The sequence shown here is derived from an EMBL/GenBank/DDBJ whole genome shotgun (WGS) entry which is preliminary data.</text>
</comment>
<name>A0A919F7P0_9XANT</name>
<proteinExistence type="predicted"/>